<dbReference type="Proteomes" id="UP000292085">
    <property type="component" value="Unassembled WGS sequence"/>
</dbReference>
<dbReference type="Pfam" id="PF02195">
    <property type="entry name" value="ParB_N"/>
    <property type="match status" value="1"/>
</dbReference>
<dbReference type="InterPro" id="IPR033645">
    <property type="entry name" value="VirB9/CagX/TrbG_C"/>
</dbReference>
<evidence type="ECO:0000259" key="3">
    <source>
        <dbReference type="SMART" id="SM00470"/>
    </source>
</evidence>
<dbReference type="OrthoDB" id="9815808at2"/>
<organism evidence="4 5">
    <name type="scientific">Sphingomonas populi</name>
    <dbReference type="NCBI Taxonomy" id="2484750"/>
    <lineage>
        <taxon>Bacteria</taxon>
        <taxon>Pseudomonadati</taxon>
        <taxon>Pseudomonadota</taxon>
        <taxon>Alphaproteobacteria</taxon>
        <taxon>Sphingomonadales</taxon>
        <taxon>Sphingomonadaceae</taxon>
        <taxon>Sphingomonas</taxon>
    </lineage>
</organism>
<dbReference type="CDD" id="cd16406">
    <property type="entry name" value="ParB_N_like"/>
    <property type="match status" value="1"/>
</dbReference>
<comment type="caution">
    <text evidence="4">The sequence shown here is derived from an EMBL/GenBank/DDBJ whole genome shotgun (WGS) entry which is preliminary data.</text>
</comment>
<dbReference type="InterPro" id="IPR010258">
    <property type="entry name" value="Conjugal_tfr_TrbG/VirB9/CagX"/>
</dbReference>
<dbReference type="GO" id="GO:0005694">
    <property type="term" value="C:chromosome"/>
    <property type="evidence" value="ECO:0007669"/>
    <property type="project" value="TreeGrafter"/>
</dbReference>
<evidence type="ECO:0000256" key="2">
    <source>
        <dbReference type="ARBA" id="ARBA00022729"/>
    </source>
</evidence>
<protein>
    <recommendedName>
        <fullName evidence="3">ParB-like N-terminal domain-containing protein</fullName>
    </recommendedName>
</protein>
<gene>
    <name evidence="4" type="ORF">EWE75_09395</name>
</gene>
<dbReference type="InterPro" id="IPR036086">
    <property type="entry name" value="ParB/Sulfiredoxin_sf"/>
</dbReference>
<sequence length="256" mass="28607">MTDTVQIETTEQDSRILFVPLNKLKKSPRNARKVPHSEATIEALAASIAHKGLIQNIVIEPEIVDGKPTGFYLVTAGEGRRLAYLLRAKRRETKKTQAVRCWLVINTDRRTYHLELRATSTTYMASVFWAYPQDRLIALRGQNIAAAAAAPVASGIDIAAINFRYRIEGDQPPWRPLRAFDDGRQVYIEFPAGIGQGEMPPLFVIGAGGNGELVNYRVNGHHMIVDRLFAAAELKMGDKASAQRVRIERTDGRSRR</sequence>
<dbReference type="PANTHER" id="PTHR33375:SF1">
    <property type="entry name" value="CHROMOSOME-PARTITIONING PROTEIN PARB-RELATED"/>
    <property type="match status" value="1"/>
</dbReference>
<dbReference type="SMART" id="SM00470">
    <property type="entry name" value="ParB"/>
    <property type="match status" value="1"/>
</dbReference>
<accession>A0A4Q6Y5T6</accession>
<reference evidence="4 5" key="1">
    <citation type="submission" date="2019-02" db="EMBL/GenBank/DDBJ databases">
        <authorList>
            <person name="Li Y."/>
        </authorList>
    </citation>
    <scope>NUCLEOTIDE SEQUENCE [LARGE SCALE GENOMIC DNA]</scope>
    <source>
        <strain evidence="4 5">3-7</strain>
    </source>
</reference>
<dbReference type="InterPro" id="IPR038161">
    <property type="entry name" value="VirB9/CagX/TrbG_C_sf"/>
</dbReference>
<evidence type="ECO:0000256" key="1">
    <source>
        <dbReference type="ARBA" id="ARBA00006135"/>
    </source>
</evidence>
<evidence type="ECO:0000313" key="5">
    <source>
        <dbReference type="Proteomes" id="UP000292085"/>
    </source>
</evidence>
<proteinExistence type="inferred from homology"/>
<evidence type="ECO:0000313" key="4">
    <source>
        <dbReference type="EMBL" id="RZF64819.1"/>
    </source>
</evidence>
<dbReference type="RefSeq" id="WP_130156744.1">
    <property type="nucleotide sequence ID" value="NZ_SGIS01000011.1"/>
</dbReference>
<dbReference type="Gene3D" id="3.90.1530.30">
    <property type="match status" value="1"/>
</dbReference>
<dbReference type="AlphaFoldDB" id="A0A4Q6Y5T6"/>
<dbReference type="CDD" id="cd06911">
    <property type="entry name" value="VirB9_CagX_TrbG"/>
    <property type="match status" value="1"/>
</dbReference>
<dbReference type="GO" id="GO:0007059">
    <property type="term" value="P:chromosome segregation"/>
    <property type="evidence" value="ECO:0007669"/>
    <property type="project" value="TreeGrafter"/>
</dbReference>
<feature type="domain" description="ParB-like N-terminal" evidence="3">
    <location>
        <begin position="17"/>
        <end position="107"/>
    </location>
</feature>
<keyword evidence="2" id="KW-0732">Signal</keyword>
<dbReference type="PANTHER" id="PTHR33375">
    <property type="entry name" value="CHROMOSOME-PARTITIONING PROTEIN PARB-RELATED"/>
    <property type="match status" value="1"/>
</dbReference>
<dbReference type="SUPFAM" id="SSF110849">
    <property type="entry name" value="ParB/Sulfiredoxin"/>
    <property type="match status" value="1"/>
</dbReference>
<dbReference type="InterPro" id="IPR050336">
    <property type="entry name" value="Chromosome_partition/occlusion"/>
</dbReference>
<dbReference type="EMBL" id="SGIS01000011">
    <property type="protein sequence ID" value="RZF64819.1"/>
    <property type="molecule type" value="Genomic_DNA"/>
</dbReference>
<dbReference type="Gene3D" id="2.60.40.2500">
    <property type="match status" value="1"/>
</dbReference>
<comment type="similarity">
    <text evidence="1">Belongs to the TrbG/VirB9 family.</text>
</comment>
<keyword evidence="5" id="KW-1185">Reference proteome</keyword>
<name>A0A4Q6Y5T6_9SPHN</name>
<dbReference type="Pfam" id="PF03524">
    <property type="entry name" value="CagX"/>
    <property type="match status" value="1"/>
</dbReference>
<dbReference type="InterPro" id="IPR003115">
    <property type="entry name" value="ParB_N"/>
</dbReference>